<evidence type="ECO:0000313" key="2">
    <source>
        <dbReference type="EMBL" id="QIN83313.1"/>
    </source>
</evidence>
<feature type="transmembrane region" description="Helical" evidence="1">
    <location>
        <begin position="169"/>
        <end position="191"/>
    </location>
</feature>
<evidence type="ECO:0008006" key="4">
    <source>
        <dbReference type="Google" id="ProtNLM"/>
    </source>
</evidence>
<keyword evidence="1" id="KW-1133">Transmembrane helix</keyword>
<dbReference type="Proteomes" id="UP000501452">
    <property type="component" value="Chromosome"/>
</dbReference>
<dbReference type="AlphaFoldDB" id="A0A6G8QA48"/>
<name>A0A6G8QA48_9ACTN</name>
<reference evidence="2 3" key="1">
    <citation type="submission" date="2019-10" db="EMBL/GenBank/DDBJ databases">
        <title>Rubrobacter sp nov SCSIO 52090 isolated from a deep-sea sediment in the South China Sea.</title>
        <authorList>
            <person name="Chen R.W."/>
        </authorList>
    </citation>
    <scope>NUCLEOTIDE SEQUENCE [LARGE SCALE GENOMIC DNA]</scope>
    <source>
        <strain evidence="2 3">SCSIO 52909</strain>
    </source>
</reference>
<protein>
    <recommendedName>
        <fullName evidence="4">DUF4386 domain-containing protein</fullName>
    </recommendedName>
</protein>
<sequence length="232" mass="23679">MTVSSKRRNLWALGGVLFAAFFIGGDFLGGALANGALPLPGAPVGEVVRYFSESRTAALAVSVAQVLSALSLLVFVAPVATLVRRVAGERGSLPDLTLGGGILSAGFLLVSALLALALALAASGLSLGLVDALRGANFLTGGTLHVASLGLFEGATSVAARRTRALPGWICWLGMVQATLAVLSLASLIFFPAALLILLGRMLGFVWCIAVGIVLVLGRRHETGARPSYEGG</sequence>
<evidence type="ECO:0000256" key="1">
    <source>
        <dbReference type="SAM" id="Phobius"/>
    </source>
</evidence>
<keyword evidence="3" id="KW-1185">Reference proteome</keyword>
<dbReference type="EMBL" id="CP045119">
    <property type="protein sequence ID" value="QIN83313.1"/>
    <property type="molecule type" value="Genomic_DNA"/>
</dbReference>
<organism evidence="2 3">
    <name type="scientific">Rubrobacter tropicus</name>
    <dbReference type="NCBI Taxonomy" id="2653851"/>
    <lineage>
        <taxon>Bacteria</taxon>
        <taxon>Bacillati</taxon>
        <taxon>Actinomycetota</taxon>
        <taxon>Rubrobacteria</taxon>
        <taxon>Rubrobacterales</taxon>
        <taxon>Rubrobacteraceae</taxon>
        <taxon>Rubrobacter</taxon>
    </lineage>
</organism>
<dbReference type="KEGG" id="rub:GBA63_12200"/>
<keyword evidence="1" id="KW-0472">Membrane</keyword>
<evidence type="ECO:0000313" key="3">
    <source>
        <dbReference type="Proteomes" id="UP000501452"/>
    </source>
</evidence>
<feature type="transmembrane region" description="Helical" evidence="1">
    <location>
        <begin position="142"/>
        <end position="160"/>
    </location>
</feature>
<keyword evidence="1" id="KW-0812">Transmembrane</keyword>
<feature type="transmembrane region" description="Helical" evidence="1">
    <location>
        <begin position="57"/>
        <end position="83"/>
    </location>
</feature>
<feature type="transmembrane region" description="Helical" evidence="1">
    <location>
        <begin position="95"/>
        <end position="122"/>
    </location>
</feature>
<gene>
    <name evidence="2" type="ORF">GBA63_12200</name>
</gene>
<accession>A0A6G8QA48</accession>
<dbReference type="RefSeq" id="WP_166176478.1">
    <property type="nucleotide sequence ID" value="NZ_CP045119.1"/>
</dbReference>
<feature type="transmembrane region" description="Helical" evidence="1">
    <location>
        <begin position="197"/>
        <end position="218"/>
    </location>
</feature>
<proteinExistence type="predicted"/>